<name>A0A443IN32_9RHOB</name>
<proteinExistence type="inferred from homology"/>
<reference evidence="5 6" key="2">
    <citation type="submission" date="2019-01" db="EMBL/GenBank/DDBJ databases">
        <authorList>
            <person name="Li Y."/>
        </authorList>
    </citation>
    <scope>NUCLEOTIDE SEQUENCE [LARGE SCALE GENOMIC DNA]</scope>
    <source>
        <strain evidence="5 6">2D-5</strain>
    </source>
</reference>
<keyword evidence="2" id="KW-0808">Transferase</keyword>
<organism evidence="5 6">
    <name type="scientific">Paenirhodobacter populi</name>
    <dbReference type="NCBI Taxonomy" id="2306993"/>
    <lineage>
        <taxon>Bacteria</taxon>
        <taxon>Pseudomonadati</taxon>
        <taxon>Pseudomonadota</taxon>
        <taxon>Alphaproteobacteria</taxon>
        <taxon>Rhodobacterales</taxon>
        <taxon>Rhodobacter group</taxon>
        <taxon>Paenirhodobacter</taxon>
    </lineage>
</organism>
<comment type="similarity">
    <text evidence="1">Belongs to the carbohydrate kinase PfkB family.</text>
</comment>
<keyword evidence="3 5" id="KW-0418">Kinase</keyword>
<dbReference type="PROSITE" id="PS00584">
    <property type="entry name" value="PFKB_KINASES_2"/>
    <property type="match status" value="1"/>
</dbReference>
<evidence type="ECO:0000256" key="2">
    <source>
        <dbReference type="ARBA" id="ARBA00022679"/>
    </source>
</evidence>
<dbReference type="GO" id="GO:0042840">
    <property type="term" value="P:D-glucuronate catabolic process"/>
    <property type="evidence" value="ECO:0007669"/>
    <property type="project" value="TreeGrafter"/>
</dbReference>
<dbReference type="Gene3D" id="3.40.1190.20">
    <property type="match status" value="1"/>
</dbReference>
<dbReference type="AlphaFoldDB" id="A0A443IN32"/>
<dbReference type="RefSeq" id="WP_128270567.1">
    <property type="nucleotide sequence ID" value="NZ_SAUW01000022.1"/>
</dbReference>
<dbReference type="InterPro" id="IPR011611">
    <property type="entry name" value="PfkB_dom"/>
</dbReference>
<protein>
    <submittedName>
        <fullName evidence="5">Sugar kinase</fullName>
    </submittedName>
</protein>
<dbReference type="GO" id="GO:0019698">
    <property type="term" value="P:D-galacturonate catabolic process"/>
    <property type="evidence" value="ECO:0007669"/>
    <property type="project" value="TreeGrafter"/>
</dbReference>
<comment type="caution">
    <text evidence="5">The sequence shown here is derived from an EMBL/GenBank/DDBJ whole genome shotgun (WGS) entry which is preliminary data.</text>
</comment>
<dbReference type="GO" id="GO:0005829">
    <property type="term" value="C:cytosol"/>
    <property type="evidence" value="ECO:0007669"/>
    <property type="project" value="TreeGrafter"/>
</dbReference>
<dbReference type="GO" id="GO:0006974">
    <property type="term" value="P:DNA damage response"/>
    <property type="evidence" value="ECO:0007669"/>
    <property type="project" value="TreeGrafter"/>
</dbReference>
<sequence length="302" mass="31930">MTPQTIVCLGEVMIELSPAGPGLARIGVAGDTFNTAVYLRRLTDPAVRVSYVTALGDDIQSDRILAALREEGLDTTRIARVPDVMPGLYMITLDADNERSFSYWRGASAARTMFGPGSTLGPEDLAPCDLLYLSGISIAILAPDARRRLRDWIAGFRARGGRVAFDSNYRPRLWSGPDDARAEIRALWELTDIALPSLDDEIALFGDAGEAGVMARLAAWGVRDGALKRGARGPRALDGSGREIAPGPVGVIDTTAAGDSFNAGFLAGVTRGAGITGCMETGHATAARVIGHPGAIVPRAIW</sequence>
<dbReference type="SUPFAM" id="SSF53613">
    <property type="entry name" value="Ribokinase-like"/>
    <property type="match status" value="1"/>
</dbReference>
<evidence type="ECO:0000256" key="3">
    <source>
        <dbReference type="ARBA" id="ARBA00022777"/>
    </source>
</evidence>
<evidence type="ECO:0000256" key="1">
    <source>
        <dbReference type="ARBA" id="ARBA00010688"/>
    </source>
</evidence>
<feature type="domain" description="Carbohydrate kinase PfkB" evidence="4">
    <location>
        <begin position="5"/>
        <end position="298"/>
    </location>
</feature>
<dbReference type="CDD" id="cd01166">
    <property type="entry name" value="KdgK"/>
    <property type="match status" value="1"/>
</dbReference>
<dbReference type="PANTHER" id="PTHR43085">
    <property type="entry name" value="HEXOKINASE FAMILY MEMBER"/>
    <property type="match status" value="1"/>
</dbReference>
<dbReference type="InterPro" id="IPR029056">
    <property type="entry name" value="Ribokinase-like"/>
</dbReference>
<accession>A0A443IN32</accession>
<dbReference type="GO" id="GO:0008673">
    <property type="term" value="F:2-dehydro-3-deoxygluconokinase activity"/>
    <property type="evidence" value="ECO:0007669"/>
    <property type="project" value="TreeGrafter"/>
</dbReference>
<evidence type="ECO:0000313" key="5">
    <source>
        <dbReference type="EMBL" id="RWR07451.1"/>
    </source>
</evidence>
<dbReference type="EMBL" id="SAUW01000022">
    <property type="protein sequence ID" value="RWR07451.1"/>
    <property type="molecule type" value="Genomic_DNA"/>
</dbReference>
<keyword evidence="6" id="KW-1185">Reference proteome</keyword>
<dbReference type="InterPro" id="IPR002173">
    <property type="entry name" value="Carboh/pur_kinase_PfkB_CS"/>
</dbReference>
<dbReference type="Proteomes" id="UP000285710">
    <property type="component" value="Unassembled WGS sequence"/>
</dbReference>
<dbReference type="Pfam" id="PF00294">
    <property type="entry name" value="PfkB"/>
    <property type="match status" value="1"/>
</dbReference>
<evidence type="ECO:0000313" key="6">
    <source>
        <dbReference type="Proteomes" id="UP000285710"/>
    </source>
</evidence>
<reference evidence="5 6" key="1">
    <citation type="submission" date="2019-01" db="EMBL/GenBank/DDBJ databases">
        <title>Sinorhodobacter populi sp. nov. isolated from the symptomatic bark tissue of Populus euramericana canker.</title>
        <authorList>
            <person name="Xu G."/>
        </authorList>
    </citation>
    <scope>NUCLEOTIDE SEQUENCE [LARGE SCALE GENOMIC DNA]</scope>
    <source>
        <strain evidence="5 6">2D-5</strain>
    </source>
</reference>
<dbReference type="InterPro" id="IPR050306">
    <property type="entry name" value="PfkB_Carbo_kinase"/>
</dbReference>
<evidence type="ECO:0000259" key="4">
    <source>
        <dbReference type="Pfam" id="PF00294"/>
    </source>
</evidence>
<gene>
    <name evidence="5" type="ORF">D2T33_16930</name>
</gene>
<dbReference type="PANTHER" id="PTHR43085:SF15">
    <property type="entry name" value="2-DEHYDRO-3-DEOXYGLUCONOKINASE"/>
    <property type="match status" value="1"/>
</dbReference>